<protein>
    <submittedName>
        <fullName evidence="1">Uncharacterized protein</fullName>
    </submittedName>
</protein>
<dbReference type="Proteomes" id="UP000886998">
    <property type="component" value="Unassembled WGS sequence"/>
</dbReference>
<dbReference type="AlphaFoldDB" id="A0A8X6YQ49"/>
<sequence>MNVHKTFSDSQHMAKKAGGLPRERFILGFGDSQGKTPFGRLRECRLVSDDILRGGPSVFSLLGRLLAEGILSFCDSQDITVTIENSAKEHLALQLNKILIKIAEKAREAATNASILKPSHIKEALNNIMSDIMLRIAKGEGSRCLALYGVEVRA</sequence>
<dbReference type="EMBL" id="BMAV01021048">
    <property type="protein sequence ID" value="GFY74955.1"/>
    <property type="molecule type" value="Genomic_DNA"/>
</dbReference>
<organism evidence="1 2">
    <name type="scientific">Trichonephila inaurata madagascariensis</name>
    <dbReference type="NCBI Taxonomy" id="2747483"/>
    <lineage>
        <taxon>Eukaryota</taxon>
        <taxon>Metazoa</taxon>
        <taxon>Ecdysozoa</taxon>
        <taxon>Arthropoda</taxon>
        <taxon>Chelicerata</taxon>
        <taxon>Arachnida</taxon>
        <taxon>Araneae</taxon>
        <taxon>Araneomorphae</taxon>
        <taxon>Entelegynae</taxon>
        <taxon>Araneoidea</taxon>
        <taxon>Nephilidae</taxon>
        <taxon>Trichonephila</taxon>
        <taxon>Trichonephila inaurata</taxon>
    </lineage>
</organism>
<name>A0A8X6YQ49_9ARAC</name>
<gene>
    <name evidence="1" type="ORF">TNIN_388401</name>
</gene>
<proteinExistence type="predicted"/>
<accession>A0A8X6YQ49</accession>
<evidence type="ECO:0000313" key="1">
    <source>
        <dbReference type="EMBL" id="GFY74955.1"/>
    </source>
</evidence>
<dbReference type="OrthoDB" id="10419346at2759"/>
<comment type="caution">
    <text evidence="1">The sequence shown here is derived from an EMBL/GenBank/DDBJ whole genome shotgun (WGS) entry which is preliminary data.</text>
</comment>
<keyword evidence="2" id="KW-1185">Reference proteome</keyword>
<evidence type="ECO:0000313" key="2">
    <source>
        <dbReference type="Proteomes" id="UP000886998"/>
    </source>
</evidence>
<reference evidence="1" key="1">
    <citation type="submission" date="2020-08" db="EMBL/GenBank/DDBJ databases">
        <title>Multicomponent nature underlies the extraordinary mechanical properties of spider dragline silk.</title>
        <authorList>
            <person name="Kono N."/>
            <person name="Nakamura H."/>
            <person name="Mori M."/>
            <person name="Yoshida Y."/>
            <person name="Ohtoshi R."/>
            <person name="Malay A.D."/>
            <person name="Moran D.A.P."/>
            <person name="Tomita M."/>
            <person name="Numata K."/>
            <person name="Arakawa K."/>
        </authorList>
    </citation>
    <scope>NUCLEOTIDE SEQUENCE</scope>
</reference>